<keyword evidence="4" id="KW-1185">Reference proteome</keyword>
<dbReference type="CDD" id="cd06991">
    <property type="entry name" value="cupin_TcmJ-like"/>
    <property type="match status" value="1"/>
</dbReference>
<dbReference type="InterPro" id="IPR011051">
    <property type="entry name" value="RmlC_Cupin_sf"/>
</dbReference>
<dbReference type="EMBL" id="JBHLUE010000011">
    <property type="protein sequence ID" value="MFC0565194.1"/>
    <property type="molecule type" value="Genomic_DNA"/>
</dbReference>
<dbReference type="Pfam" id="PF07883">
    <property type="entry name" value="Cupin_2"/>
    <property type="match status" value="1"/>
</dbReference>
<protein>
    <submittedName>
        <fullName evidence="3">Cupin domain-containing protein</fullName>
    </submittedName>
</protein>
<accession>A0ABV6NWX1</accession>
<dbReference type="PIRSF" id="PIRSF016602">
    <property type="entry name" value="CurC_prd"/>
    <property type="match status" value="1"/>
</dbReference>
<dbReference type="RefSeq" id="WP_377339757.1">
    <property type="nucleotide sequence ID" value="NZ_JBHLUE010000011.1"/>
</dbReference>
<dbReference type="InterPro" id="IPR013096">
    <property type="entry name" value="Cupin_2"/>
</dbReference>
<reference evidence="3 4" key="1">
    <citation type="submission" date="2024-09" db="EMBL/GenBank/DDBJ databases">
        <authorList>
            <person name="Sun Q."/>
            <person name="Mori K."/>
        </authorList>
    </citation>
    <scope>NUCLEOTIDE SEQUENCE [LARGE SCALE GENOMIC DNA]</scope>
    <source>
        <strain evidence="3 4">TBRC 2205</strain>
    </source>
</reference>
<evidence type="ECO:0000259" key="2">
    <source>
        <dbReference type="Pfam" id="PF07883"/>
    </source>
</evidence>
<dbReference type="PANTHER" id="PTHR36114">
    <property type="entry name" value="16.7 KDA PROTEIN IN WHIE LOCUS"/>
    <property type="match status" value="1"/>
</dbReference>
<evidence type="ECO:0000313" key="4">
    <source>
        <dbReference type="Proteomes" id="UP001589894"/>
    </source>
</evidence>
<dbReference type="PANTHER" id="PTHR36114:SF1">
    <property type="entry name" value="16.7 KDA PROTEIN IN WHIE LOCUS"/>
    <property type="match status" value="1"/>
</dbReference>
<dbReference type="InterPro" id="IPR016672">
    <property type="entry name" value="Polyketide_Synth_CurC_prd"/>
</dbReference>
<dbReference type="InterPro" id="IPR014710">
    <property type="entry name" value="RmlC-like_jellyroll"/>
</dbReference>
<name>A0ABV6NWX1_9ACTN</name>
<gene>
    <name evidence="3" type="ORF">ACFFHU_13745</name>
</gene>
<feature type="domain" description="Cupin type-2" evidence="2">
    <location>
        <begin position="41"/>
        <end position="108"/>
    </location>
</feature>
<dbReference type="SUPFAM" id="SSF51182">
    <property type="entry name" value="RmlC-like cupins"/>
    <property type="match status" value="1"/>
</dbReference>
<feature type="region of interest" description="Disordered" evidence="1">
    <location>
        <begin position="119"/>
        <end position="142"/>
    </location>
</feature>
<organism evidence="3 4">
    <name type="scientific">Plantactinospora siamensis</name>
    <dbReference type="NCBI Taxonomy" id="555372"/>
    <lineage>
        <taxon>Bacteria</taxon>
        <taxon>Bacillati</taxon>
        <taxon>Actinomycetota</taxon>
        <taxon>Actinomycetes</taxon>
        <taxon>Micromonosporales</taxon>
        <taxon>Micromonosporaceae</taxon>
        <taxon>Plantactinospora</taxon>
    </lineage>
</organism>
<proteinExistence type="predicted"/>
<dbReference type="Gene3D" id="2.60.120.10">
    <property type="entry name" value="Jelly Rolls"/>
    <property type="match status" value="1"/>
</dbReference>
<evidence type="ECO:0000256" key="1">
    <source>
        <dbReference type="SAM" id="MobiDB-lite"/>
    </source>
</evidence>
<comment type="caution">
    <text evidence="3">The sequence shown here is derived from an EMBL/GenBank/DDBJ whole genome shotgun (WGS) entry which is preliminary data.</text>
</comment>
<sequence length="142" mass="15222">MTEPVRTVQGSAVESNRRRGGDIRVLLSPRTVGATSGFFGTVELAAGEVVREHYHPHSEEFLYVVEGAVRLRLDGSQVLTLHPGTAVMVPINVRHRLENVHDGVSRCVFHLSPLAPRPDLGHVDTEPPADPSAAGPRVGGAP</sequence>
<dbReference type="Proteomes" id="UP001589894">
    <property type="component" value="Unassembled WGS sequence"/>
</dbReference>
<evidence type="ECO:0000313" key="3">
    <source>
        <dbReference type="EMBL" id="MFC0565194.1"/>
    </source>
</evidence>
<dbReference type="InterPro" id="IPR052044">
    <property type="entry name" value="PKS_Associated_Protein"/>
</dbReference>